<comment type="function">
    <text evidence="9">Prenyltransferase that catalyzes the transfer of the geranylgeranyl moiety of geranylgeranyl diphosphate (GGPP) to the C3 hydroxyl of sn-glycerol-1-phosphate (G1P). This reaction is the first ether-bond-formation step in the biosynthesis of archaeal membrane lipids.</text>
</comment>
<dbReference type="PANTHER" id="PTHR40029">
    <property type="match status" value="1"/>
</dbReference>
<comment type="similarity">
    <text evidence="9">Belongs to the GGGP/HepGP synthase family. Group II subfamily.</text>
</comment>
<dbReference type="InterPro" id="IPR038597">
    <property type="entry name" value="GGGP/HepGP_synthase_sf"/>
</dbReference>
<evidence type="ECO:0000256" key="2">
    <source>
        <dbReference type="ARBA" id="ARBA00022679"/>
    </source>
</evidence>
<feature type="binding site" evidence="9">
    <location>
        <position position="23"/>
    </location>
    <ligand>
        <name>Mg(2+)</name>
        <dbReference type="ChEBI" id="CHEBI:18420"/>
    </ligand>
</feature>
<dbReference type="Proteomes" id="UP000030787">
    <property type="component" value="Chromosome"/>
</dbReference>
<dbReference type="NCBIfam" id="TIGR01768">
    <property type="entry name" value="GGGP-family"/>
    <property type="match status" value="1"/>
</dbReference>
<dbReference type="EMBL" id="CP010070">
    <property type="protein sequence ID" value="AIZ56962.1"/>
    <property type="molecule type" value="Genomic_DNA"/>
</dbReference>
<dbReference type="HAMAP" id="MF_00112">
    <property type="entry name" value="GGGP_HepGP_synthase"/>
    <property type="match status" value="1"/>
</dbReference>
<keyword evidence="2 9" id="KW-0808">Transferase</keyword>
<dbReference type="GO" id="GO:0120536">
    <property type="term" value="F:heptaprenylglyceryl phosphate synthase activity"/>
    <property type="evidence" value="ECO:0007669"/>
    <property type="project" value="UniProtKB-ARBA"/>
</dbReference>
<keyword evidence="6 9" id="KW-0594">Phospholipid biosynthesis</keyword>
<comment type="cofactor">
    <cofactor evidence="9">
        <name>Mg(2+)</name>
        <dbReference type="ChEBI" id="CHEBI:18420"/>
    </cofactor>
</comment>
<keyword evidence="1 9" id="KW-0444">Lipid biosynthesis</keyword>
<dbReference type="KEGG" id="mear:Mpt1_c10950"/>
<comment type="catalytic activity">
    <reaction evidence="8 9">
        <text>sn-glycerol 1-phosphate + (2E,6E,10E)-geranylgeranyl diphosphate = sn-3-O-(geranylgeranyl)glycerol 1-phosphate + diphosphate</text>
        <dbReference type="Rhea" id="RHEA:23404"/>
        <dbReference type="ChEBI" id="CHEBI:33019"/>
        <dbReference type="ChEBI" id="CHEBI:57677"/>
        <dbReference type="ChEBI" id="CHEBI:57685"/>
        <dbReference type="ChEBI" id="CHEBI:58756"/>
        <dbReference type="EC" id="2.5.1.41"/>
    </reaction>
</comment>
<evidence type="ECO:0000256" key="6">
    <source>
        <dbReference type="ARBA" id="ARBA00023209"/>
    </source>
</evidence>
<dbReference type="Pfam" id="PF01884">
    <property type="entry name" value="PcrB"/>
    <property type="match status" value="1"/>
</dbReference>
<keyword evidence="3 9" id="KW-0479">Metal-binding</keyword>
<reference evidence="10 11" key="1">
    <citation type="journal article" date="2014" name="Appl. Environ. Microbiol.">
        <title>Comparative Genome Analysis of 'Candidatus Methanoplasma termitum' Indicates a New Mode of Energy Metabolism in the Seventh Order of Methanogens.</title>
        <authorList>
            <person name="Lang K."/>
            <person name="Schuldes J."/>
            <person name="Klingl A."/>
            <person name="Poehlein A."/>
            <person name="Daniel R."/>
            <person name="Brune A."/>
        </authorList>
    </citation>
    <scope>NUCLEOTIDE SEQUENCE [LARGE SCALE GENOMIC DNA]</scope>
    <source>
        <strain evidence="11">Mpt1</strain>
    </source>
</reference>
<dbReference type="NCBIfam" id="TIGR01769">
    <property type="entry name" value="GGGP"/>
    <property type="match status" value="1"/>
</dbReference>
<dbReference type="InterPro" id="IPR010946">
    <property type="entry name" value="GGGP_synth"/>
</dbReference>
<evidence type="ECO:0000256" key="7">
    <source>
        <dbReference type="ARBA" id="ARBA00023264"/>
    </source>
</evidence>
<keyword evidence="4 9" id="KW-0460">Magnesium</keyword>
<evidence type="ECO:0000313" key="11">
    <source>
        <dbReference type="Proteomes" id="UP000030787"/>
    </source>
</evidence>
<dbReference type="InterPro" id="IPR008205">
    <property type="entry name" value="GGGP_HepGP_synthase"/>
</dbReference>
<organism evidence="10 11">
    <name type="scientific">Candidatus Methanoplasma termitum</name>
    <dbReference type="NCBI Taxonomy" id="1577791"/>
    <lineage>
        <taxon>Archaea</taxon>
        <taxon>Methanobacteriati</taxon>
        <taxon>Thermoplasmatota</taxon>
        <taxon>Thermoplasmata</taxon>
        <taxon>Methanomassiliicoccales</taxon>
        <taxon>Methanomassiliicoccaceae</taxon>
        <taxon>Candidatus Methanoplasma</taxon>
    </lineage>
</organism>
<gene>
    <name evidence="10" type="ORF">Mpt1_c10950</name>
</gene>
<feature type="binding site" evidence="9">
    <location>
        <begin position="224"/>
        <end position="225"/>
    </location>
    <ligand>
        <name>sn-glycerol 1-phosphate</name>
        <dbReference type="ChEBI" id="CHEBI:57685"/>
    </ligand>
</feature>
<dbReference type="GO" id="GO:0005737">
    <property type="term" value="C:cytoplasm"/>
    <property type="evidence" value="ECO:0007669"/>
    <property type="project" value="UniProtKB-SubCell"/>
</dbReference>
<dbReference type="Gene3D" id="3.20.20.390">
    <property type="entry name" value="FMN-linked oxidoreductases"/>
    <property type="match status" value="1"/>
</dbReference>
<proteinExistence type="inferred from homology"/>
<evidence type="ECO:0000256" key="5">
    <source>
        <dbReference type="ARBA" id="ARBA00023098"/>
    </source>
</evidence>
<keyword evidence="9" id="KW-0963">Cytoplasm</keyword>
<dbReference type="InterPro" id="IPR039074">
    <property type="entry name" value="GGGP/HepGP_synthase_I"/>
</dbReference>
<dbReference type="GO" id="GO:0047294">
    <property type="term" value="F:phosphoglycerol geranylgeranyltransferase activity"/>
    <property type="evidence" value="ECO:0007669"/>
    <property type="project" value="UniProtKB-UniRule"/>
</dbReference>
<dbReference type="UniPathway" id="UPA00940"/>
<evidence type="ECO:0000256" key="9">
    <source>
        <dbReference type="HAMAP-Rule" id="MF_00112"/>
    </source>
</evidence>
<comment type="subcellular location">
    <subcellularLocation>
        <location evidence="9">Cytoplasm</location>
    </subcellularLocation>
</comment>
<comment type="caution">
    <text evidence="9">Lacks conserved residue(s) required for the propagation of feature annotation.</text>
</comment>
<dbReference type="GO" id="GO:0046474">
    <property type="term" value="P:glycerophospholipid biosynthetic process"/>
    <property type="evidence" value="ECO:0007669"/>
    <property type="project" value="UniProtKB-UniRule"/>
</dbReference>
<dbReference type="NCBIfam" id="NF003198">
    <property type="entry name" value="PRK04169.1-2"/>
    <property type="match status" value="1"/>
</dbReference>
<dbReference type="PANTHER" id="PTHR40029:SF2">
    <property type="entry name" value="HEPTAPRENYLGLYCERYL PHOSPHATE SYNTHASE"/>
    <property type="match status" value="1"/>
</dbReference>
<accession>A0A0A7LF69</accession>
<sequence>MVTVKEYLTERMKKGTIHLALLDPDKQDSREAGAIAKRMKDAGSDAIMIGGSTGVTSKNLGETGRAINKMSGLPTIHFPGGPGELSKDVDSIFFMSMVNSRNPFWIIRAQAGAAPFVKKLGIETISLGYIIIEPGMKVGEVGEADPIKHSEIDKAVGYALACEMYGMDFVYLEAGSGADRPVPPEMISAVKKALSIPLIVGGGIRTPEAARAARLAGADAIVTGTFVERCSDDSMLKSVVNASKGR</sequence>
<protein>
    <recommendedName>
        <fullName evidence="9">Geranylgeranylglyceryl phosphate synthase</fullName>
        <shortName evidence="9">GGGP synthase</shortName>
        <shortName evidence="9">GGGPS</shortName>
        <ecNumber evidence="9">2.5.1.41</ecNumber>
    </recommendedName>
    <alternativeName>
        <fullName evidence="9">(S)-3-O-geranylgeranylglyceryl phosphate synthase</fullName>
    </alternativeName>
    <alternativeName>
        <fullName evidence="9">Phosphoglycerol geranylgeranyltransferase</fullName>
    </alternativeName>
</protein>
<dbReference type="GeneID" id="24818757"/>
<feature type="binding site" evidence="9">
    <location>
        <position position="52"/>
    </location>
    <ligand>
        <name>Mg(2+)</name>
        <dbReference type="ChEBI" id="CHEBI:18420"/>
    </ligand>
</feature>
<keyword evidence="7 9" id="KW-1208">Phospholipid metabolism</keyword>
<evidence type="ECO:0000256" key="8">
    <source>
        <dbReference type="ARBA" id="ARBA00047288"/>
    </source>
</evidence>
<evidence type="ECO:0000256" key="4">
    <source>
        <dbReference type="ARBA" id="ARBA00022842"/>
    </source>
</evidence>
<keyword evidence="5 9" id="KW-0443">Lipid metabolism</keyword>
<dbReference type="OrthoDB" id="7409at2157"/>
<dbReference type="GO" id="GO:0000287">
    <property type="term" value="F:magnesium ion binding"/>
    <property type="evidence" value="ECO:0007669"/>
    <property type="project" value="UniProtKB-UniRule"/>
</dbReference>
<dbReference type="CDD" id="cd02812">
    <property type="entry name" value="PcrB_like"/>
    <property type="match status" value="1"/>
</dbReference>
<dbReference type="STRING" id="1577791.Mpt1_c10950"/>
<evidence type="ECO:0000256" key="3">
    <source>
        <dbReference type="ARBA" id="ARBA00022723"/>
    </source>
</evidence>
<feature type="binding site" evidence="9">
    <location>
        <begin position="171"/>
        <end position="177"/>
    </location>
    <ligand>
        <name>sn-glycerol 1-phosphate</name>
        <dbReference type="ChEBI" id="CHEBI:57685"/>
    </ligand>
</feature>
<dbReference type="SUPFAM" id="SSF51395">
    <property type="entry name" value="FMN-linked oxidoreductases"/>
    <property type="match status" value="1"/>
</dbReference>
<dbReference type="EC" id="2.5.1.41" evidence="9"/>
<dbReference type="HOGENOM" id="CLU_068610_0_0_2"/>
<evidence type="ECO:0000256" key="1">
    <source>
        <dbReference type="ARBA" id="ARBA00022516"/>
    </source>
</evidence>
<evidence type="ECO:0000313" key="10">
    <source>
        <dbReference type="EMBL" id="AIZ56962.1"/>
    </source>
</evidence>
<comment type="pathway">
    <text evidence="9">Membrane lipid metabolism; glycerophospholipid metabolism.</text>
</comment>
<keyword evidence="11" id="KW-1185">Reference proteome</keyword>
<feature type="binding site" evidence="9">
    <location>
        <begin position="202"/>
        <end position="203"/>
    </location>
    <ligand>
        <name>sn-glycerol 1-phosphate</name>
        <dbReference type="ChEBI" id="CHEBI:57685"/>
    </ligand>
</feature>
<name>A0A0A7LF69_9ARCH</name>
<dbReference type="RefSeq" id="WP_052399299.1">
    <property type="nucleotide sequence ID" value="NZ_CP010070.1"/>
</dbReference>
<dbReference type="AlphaFoldDB" id="A0A0A7LF69"/>